<sequence length="115" mass="12826">MKHWLALGISMVLVGCTSPEKKLMPEAKNVQVRTNNAPLVKNCDWVGEVTGTEGHWYSYLFYPNDVLIQGAINEIKNNAYLTQANTVVLLIPHYFKTSATFVGTAYNCPPKPPQD</sequence>
<organism evidence="1 2">
    <name type="scientific">Vibrio breoganii</name>
    <dbReference type="NCBI Taxonomy" id="553239"/>
    <lineage>
        <taxon>Bacteria</taxon>
        <taxon>Pseudomonadati</taxon>
        <taxon>Pseudomonadota</taxon>
        <taxon>Gammaproteobacteria</taxon>
        <taxon>Vibrionales</taxon>
        <taxon>Vibrionaceae</taxon>
        <taxon>Vibrio</taxon>
    </lineage>
</organism>
<protein>
    <recommendedName>
        <fullName evidence="3">DUF4156 domain-containing protein</fullName>
    </recommendedName>
</protein>
<dbReference type="PROSITE" id="PS51257">
    <property type="entry name" value="PROKAR_LIPOPROTEIN"/>
    <property type="match status" value="1"/>
</dbReference>
<dbReference type="AlphaFoldDB" id="A0AAP8SWR7"/>
<accession>A0AAP8SWR7</accession>
<evidence type="ECO:0000313" key="1">
    <source>
        <dbReference type="EMBL" id="PMP09897.1"/>
    </source>
</evidence>
<gene>
    <name evidence="1" type="ORF">BCS93_11585</name>
</gene>
<comment type="caution">
    <text evidence="1">The sequence shown here is derived from an EMBL/GenBank/DDBJ whole genome shotgun (WGS) entry which is preliminary data.</text>
</comment>
<evidence type="ECO:0000313" key="2">
    <source>
        <dbReference type="Proteomes" id="UP000235611"/>
    </source>
</evidence>
<dbReference type="Pfam" id="PF13698">
    <property type="entry name" value="DUF4156"/>
    <property type="match status" value="1"/>
</dbReference>
<dbReference type="EMBL" id="MDBO01000077">
    <property type="protein sequence ID" value="PMP09897.1"/>
    <property type="molecule type" value="Genomic_DNA"/>
</dbReference>
<proteinExistence type="predicted"/>
<evidence type="ECO:0008006" key="3">
    <source>
        <dbReference type="Google" id="ProtNLM"/>
    </source>
</evidence>
<reference evidence="2" key="1">
    <citation type="submission" date="2016-07" db="EMBL/GenBank/DDBJ databases">
        <title>Nontailed viruses are major unrecognized killers of bacteria in the ocean.</title>
        <authorList>
            <person name="Kauffman K."/>
            <person name="Hussain F."/>
            <person name="Yang J."/>
            <person name="Arevalo P."/>
            <person name="Brown J."/>
            <person name="Cutler M."/>
            <person name="Kelly L."/>
            <person name="Polz M.F."/>
        </authorList>
    </citation>
    <scope>NUCLEOTIDE SEQUENCE [LARGE SCALE GENOMIC DNA]</scope>
    <source>
        <strain evidence="2">10N.222.49.A5</strain>
    </source>
</reference>
<dbReference type="InterPro" id="IPR025294">
    <property type="entry name" value="DUF4156"/>
</dbReference>
<name>A0AAP8SWR7_9VIBR</name>
<dbReference type="Proteomes" id="UP000235611">
    <property type="component" value="Unassembled WGS sequence"/>
</dbReference>